<evidence type="ECO:0000256" key="5">
    <source>
        <dbReference type="ARBA" id="ARBA00022516"/>
    </source>
</evidence>
<dbReference type="EC" id="2.7.1.130" evidence="3 13"/>
<dbReference type="InterPro" id="IPR003758">
    <property type="entry name" value="LpxK"/>
</dbReference>
<dbReference type="NCBIfam" id="TIGR00682">
    <property type="entry name" value="lpxK"/>
    <property type="match status" value="1"/>
</dbReference>
<evidence type="ECO:0000256" key="11">
    <source>
        <dbReference type="ARBA" id="ARBA00023098"/>
    </source>
</evidence>
<dbReference type="PANTHER" id="PTHR42724">
    <property type="entry name" value="TETRAACYLDISACCHARIDE 4'-KINASE"/>
    <property type="match status" value="1"/>
</dbReference>
<dbReference type="UniPathway" id="UPA00359">
    <property type="reaction ID" value="UER00482"/>
</dbReference>
<dbReference type="GO" id="GO:0005524">
    <property type="term" value="F:ATP binding"/>
    <property type="evidence" value="ECO:0007669"/>
    <property type="project" value="UniProtKB-UniRule"/>
</dbReference>
<dbReference type="GO" id="GO:0009244">
    <property type="term" value="P:lipopolysaccharide core region biosynthetic process"/>
    <property type="evidence" value="ECO:0007669"/>
    <property type="project" value="TreeGrafter"/>
</dbReference>
<keyword evidence="7 13" id="KW-0808">Transferase</keyword>
<dbReference type="RefSeq" id="WP_106765381.1">
    <property type="nucleotide sequence ID" value="NZ_PXNP01000109.1"/>
</dbReference>
<name>A0A2T1K437_9GAMM</name>
<dbReference type="HAMAP" id="MF_00409">
    <property type="entry name" value="LpxK"/>
    <property type="match status" value="1"/>
</dbReference>
<dbReference type="GO" id="GO:0009029">
    <property type="term" value="F:lipid-A 4'-kinase activity"/>
    <property type="evidence" value="ECO:0007669"/>
    <property type="project" value="UniProtKB-UniRule"/>
</dbReference>
<evidence type="ECO:0000256" key="10">
    <source>
        <dbReference type="ARBA" id="ARBA00022840"/>
    </source>
</evidence>
<dbReference type="SUPFAM" id="SSF52540">
    <property type="entry name" value="P-loop containing nucleoside triphosphate hydrolases"/>
    <property type="match status" value="1"/>
</dbReference>
<gene>
    <name evidence="13" type="primary">lpxK</name>
    <name evidence="14" type="ORF">C7H09_18120</name>
</gene>
<dbReference type="PANTHER" id="PTHR42724:SF1">
    <property type="entry name" value="TETRAACYLDISACCHARIDE 4'-KINASE, MITOCHONDRIAL-RELATED"/>
    <property type="match status" value="1"/>
</dbReference>
<reference evidence="14 15" key="1">
    <citation type="submission" date="2018-03" db="EMBL/GenBank/DDBJ databases">
        <title>Marinobacter brunus sp. nov., a marine bacterium of Gamma-proteobacteria isolated from the surface seawater of the South China Sea.</title>
        <authorList>
            <person name="Cheng H."/>
            <person name="Wu Y.-H."/>
            <person name="Xamxidin M."/>
            <person name="Xu X.-W."/>
        </authorList>
    </citation>
    <scope>NUCLEOTIDE SEQUENCE [LARGE SCALE GENOMIC DNA]</scope>
    <source>
        <strain evidence="14 15">NH169-3</strain>
    </source>
</reference>
<proteinExistence type="inferred from homology"/>
<dbReference type="Pfam" id="PF02606">
    <property type="entry name" value="LpxK"/>
    <property type="match status" value="1"/>
</dbReference>
<comment type="similarity">
    <text evidence="13">Belongs to the LpxK family.</text>
</comment>
<sequence length="353" mass="38929">MSTQWIDRLWYGQKRPLAFLTPLAWLYRQVSESRRRKAWDARNKRLPVPVVVVGNITVGGTGKSPLTARLAEILSESGWRPVIISRGYGGRSDRYPLRVTERTPASVCGDEPLMLVQTTGHPVVVDPDRLRAAEWAIAENLGNLLLCDDGLQHYRLPRDIELAVFDASRGVGNGGIIPVGPLREPLARLSGVDFVILNGESFPDSGDRIESFSDVDHPDIHAMALQPAALVNLNTGERLMPETLNGKRVRAVAGIGNPGRFFDTLKRLGALVTEQPFPDHHHFRPEDLGSAAGEWLVMTAKDAVKCRGFAPDNAWMLTVQARLSGPFEQTFLERVQACSSLLQHPVSEDSDHG</sequence>
<dbReference type="Proteomes" id="UP000239866">
    <property type="component" value="Unassembled WGS sequence"/>
</dbReference>
<keyword evidence="6 13" id="KW-0441">Lipid A biosynthesis</keyword>
<protein>
    <recommendedName>
        <fullName evidence="4 13">Tetraacyldisaccharide 4'-kinase</fullName>
        <ecNumber evidence="3 13">2.7.1.130</ecNumber>
    </recommendedName>
    <alternativeName>
        <fullName evidence="12 13">Lipid A 4'-kinase</fullName>
    </alternativeName>
</protein>
<evidence type="ECO:0000256" key="4">
    <source>
        <dbReference type="ARBA" id="ARBA00016436"/>
    </source>
</evidence>
<comment type="catalytic activity">
    <reaction evidence="13">
        <text>a lipid A disaccharide + ATP = a lipid IVA + ADP + H(+)</text>
        <dbReference type="Rhea" id="RHEA:67840"/>
        <dbReference type="ChEBI" id="CHEBI:15378"/>
        <dbReference type="ChEBI" id="CHEBI:30616"/>
        <dbReference type="ChEBI" id="CHEBI:176343"/>
        <dbReference type="ChEBI" id="CHEBI:176425"/>
        <dbReference type="ChEBI" id="CHEBI:456216"/>
        <dbReference type="EC" id="2.7.1.130"/>
    </reaction>
</comment>
<accession>A0A2T1K437</accession>
<comment type="caution">
    <text evidence="14">The sequence shown here is derived from an EMBL/GenBank/DDBJ whole genome shotgun (WGS) entry which is preliminary data.</text>
</comment>
<keyword evidence="9 13" id="KW-0418">Kinase</keyword>
<evidence type="ECO:0000256" key="8">
    <source>
        <dbReference type="ARBA" id="ARBA00022741"/>
    </source>
</evidence>
<keyword evidence="8 13" id="KW-0547">Nucleotide-binding</keyword>
<keyword evidence="11 13" id="KW-0443">Lipid metabolism</keyword>
<keyword evidence="15" id="KW-1185">Reference proteome</keyword>
<dbReference type="OrthoDB" id="9766423at2"/>
<dbReference type="GO" id="GO:0005886">
    <property type="term" value="C:plasma membrane"/>
    <property type="evidence" value="ECO:0007669"/>
    <property type="project" value="TreeGrafter"/>
</dbReference>
<dbReference type="CDD" id="cd01983">
    <property type="entry name" value="SIMIBI"/>
    <property type="match status" value="1"/>
</dbReference>
<evidence type="ECO:0000256" key="6">
    <source>
        <dbReference type="ARBA" id="ARBA00022556"/>
    </source>
</evidence>
<dbReference type="EMBL" id="PXNP01000109">
    <property type="protein sequence ID" value="PSF04934.1"/>
    <property type="molecule type" value="Genomic_DNA"/>
</dbReference>
<organism evidence="14 15">
    <name type="scientific">Marinobacter fuscus</name>
    <dbReference type="NCBI Taxonomy" id="2109942"/>
    <lineage>
        <taxon>Bacteria</taxon>
        <taxon>Pseudomonadati</taxon>
        <taxon>Pseudomonadota</taxon>
        <taxon>Gammaproteobacteria</taxon>
        <taxon>Pseudomonadales</taxon>
        <taxon>Marinobacteraceae</taxon>
        <taxon>Marinobacter</taxon>
    </lineage>
</organism>
<dbReference type="GO" id="GO:0009245">
    <property type="term" value="P:lipid A biosynthetic process"/>
    <property type="evidence" value="ECO:0007669"/>
    <property type="project" value="UniProtKB-UniRule"/>
</dbReference>
<evidence type="ECO:0000313" key="15">
    <source>
        <dbReference type="Proteomes" id="UP000239866"/>
    </source>
</evidence>
<dbReference type="AlphaFoldDB" id="A0A2T1K437"/>
<comment type="caution">
    <text evidence="13">Lacks conserved residue(s) required for the propagation of feature annotation.</text>
</comment>
<evidence type="ECO:0000256" key="7">
    <source>
        <dbReference type="ARBA" id="ARBA00022679"/>
    </source>
</evidence>
<evidence type="ECO:0000256" key="1">
    <source>
        <dbReference type="ARBA" id="ARBA00002274"/>
    </source>
</evidence>
<evidence type="ECO:0000313" key="14">
    <source>
        <dbReference type="EMBL" id="PSF04934.1"/>
    </source>
</evidence>
<evidence type="ECO:0000256" key="2">
    <source>
        <dbReference type="ARBA" id="ARBA00004870"/>
    </source>
</evidence>
<evidence type="ECO:0000256" key="9">
    <source>
        <dbReference type="ARBA" id="ARBA00022777"/>
    </source>
</evidence>
<evidence type="ECO:0000256" key="13">
    <source>
        <dbReference type="HAMAP-Rule" id="MF_00409"/>
    </source>
</evidence>
<evidence type="ECO:0000256" key="3">
    <source>
        <dbReference type="ARBA" id="ARBA00012071"/>
    </source>
</evidence>
<evidence type="ECO:0000256" key="12">
    <source>
        <dbReference type="ARBA" id="ARBA00029757"/>
    </source>
</evidence>
<keyword evidence="5 13" id="KW-0444">Lipid biosynthesis</keyword>
<dbReference type="InterPro" id="IPR027417">
    <property type="entry name" value="P-loop_NTPase"/>
</dbReference>
<comment type="pathway">
    <text evidence="2 13">Glycolipid biosynthesis; lipid IV(A) biosynthesis; lipid IV(A) from (3R)-3-hydroxytetradecanoyl-[acyl-carrier-protein] and UDP-N-acetyl-alpha-D-glucosamine: step 6/6.</text>
</comment>
<comment type="function">
    <text evidence="1 13">Transfers the gamma-phosphate of ATP to the 4'-position of a tetraacyldisaccharide 1-phosphate intermediate (termed DS-1-P) to form tetraacyldisaccharide 1,4'-bis-phosphate (lipid IVA).</text>
</comment>
<keyword evidence="10 13" id="KW-0067">ATP-binding</keyword>